<protein>
    <submittedName>
        <fullName evidence="2">DUF1120 domain-containing protein</fullName>
    </submittedName>
</protein>
<dbReference type="InterPro" id="IPR010546">
    <property type="entry name" value="DUF1120"/>
</dbReference>
<dbReference type="EMBL" id="DAAYGM010000002">
    <property type="protein sequence ID" value="HAG4100499.1"/>
    <property type="molecule type" value="Genomic_DNA"/>
</dbReference>
<feature type="signal peptide" evidence="1">
    <location>
        <begin position="1"/>
        <end position="20"/>
    </location>
</feature>
<reference evidence="2" key="2">
    <citation type="submission" date="2020-02" db="EMBL/GenBank/DDBJ databases">
        <authorList>
            <consortium name="NCBI Pathogen Detection Project"/>
        </authorList>
    </citation>
    <scope>NUCLEOTIDE SEQUENCE</scope>
    <source>
        <strain evidence="2">MA.CK_99/00004105</strain>
    </source>
</reference>
<gene>
    <name evidence="2" type="ORF">G8140_000878</name>
</gene>
<name>A0A763AQE6_SALER</name>
<keyword evidence="1" id="KW-0732">Signal</keyword>
<comment type="caution">
    <text evidence="2">The sequence shown here is derived from an EMBL/GenBank/DDBJ whole genome shotgun (WGS) entry which is preliminary data.</text>
</comment>
<accession>A0A763AQE6</accession>
<proteinExistence type="predicted"/>
<dbReference type="AlphaFoldDB" id="A0A763AQE6"/>
<sequence>MKKLLIATSVVIGLSASAQAVESTAVLKLTGVLTNGACIPELSGGGVVDFGTKAVSDLLPTEDNQLGYQDFTLTIQCLSPTIVGWTVEDDRADSKAGVNITGDGTTYNGFTLNPTQTNMYGFGLGTTTGGINIGAYVMSADDKNALADGQPAKLLSGSTSYTVDSNWAVGSPLPMRPNYGYMYTIGSVRSETQYGQPDAITTAVFPLRVAAAVQGTNTLAITDNTTLDGQATFTLVYL</sequence>
<organism evidence="2">
    <name type="scientific">Salmonella enterica</name>
    <name type="common">Salmonella choleraesuis</name>
    <dbReference type="NCBI Taxonomy" id="28901"/>
    <lineage>
        <taxon>Bacteria</taxon>
        <taxon>Pseudomonadati</taxon>
        <taxon>Pseudomonadota</taxon>
        <taxon>Gammaproteobacteria</taxon>
        <taxon>Enterobacterales</taxon>
        <taxon>Enterobacteriaceae</taxon>
        <taxon>Salmonella</taxon>
    </lineage>
</organism>
<evidence type="ECO:0000313" key="2">
    <source>
        <dbReference type="EMBL" id="HAG4100499.1"/>
    </source>
</evidence>
<dbReference type="Pfam" id="PF06551">
    <property type="entry name" value="DUF1120"/>
    <property type="match status" value="1"/>
</dbReference>
<feature type="chain" id="PRO_5027574945" evidence="1">
    <location>
        <begin position="21"/>
        <end position="238"/>
    </location>
</feature>
<reference evidence="2" key="1">
    <citation type="journal article" date="2018" name="Genome Biol.">
        <title>SKESA: strategic k-mer extension for scrupulous assemblies.</title>
        <authorList>
            <person name="Souvorov A."/>
            <person name="Agarwala R."/>
            <person name="Lipman D.J."/>
        </authorList>
    </citation>
    <scope>NUCLEOTIDE SEQUENCE</scope>
    <source>
        <strain evidence="2">MA.CK_99/00004105</strain>
    </source>
</reference>
<evidence type="ECO:0000256" key="1">
    <source>
        <dbReference type="SAM" id="SignalP"/>
    </source>
</evidence>